<dbReference type="Pfam" id="PF00724">
    <property type="entry name" value="Oxidored_FMN"/>
    <property type="match status" value="1"/>
</dbReference>
<dbReference type="GO" id="GO:0010181">
    <property type="term" value="F:FMN binding"/>
    <property type="evidence" value="ECO:0007669"/>
    <property type="project" value="InterPro"/>
</dbReference>
<dbReference type="GO" id="GO:0016491">
    <property type="term" value="F:oxidoreductase activity"/>
    <property type="evidence" value="ECO:0007669"/>
    <property type="project" value="UniProtKB-KW"/>
</dbReference>
<dbReference type="CDD" id="cd02803">
    <property type="entry name" value="OYE_like_FMN_family"/>
    <property type="match status" value="1"/>
</dbReference>
<organism evidence="4 5">
    <name type="scientific">Nannocystis pusilla</name>
    <dbReference type="NCBI Taxonomy" id="889268"/>
    <lineage>
        <taxon>Bacteria</taxon>
        <taxon>Pseudomonadati</taxon>
        <taxon>Myxococcota</taxon>
        <taxon>Polyangia</taxon>
        <taxon>Nannocystales</taxon>
        <taxon>Nannocystaceae</taxon>
        <taxon>Nannocystis</taxon>
    </lineage>
</organism>
<gene>
    <name evidence="4" type="ORF">OV079_28870</name>
</gene>
<evidence type="ECO:0000313" key="5">
    <source>
        <dbReference type="Proteomes" id="UP001150924"/>
    </source>
</evidence>
<dbReference type="AlphaFoldDB" id="A0A9X3J0X8"/>
<dbReference type="PANTHER" id="PTHR43656:SF2">
    <property type="entry name" value="BINDING OXIDOREDUCTASE, PUTATIVE (AFU_ORTHOLOGUE AFUA_2G08260)-RELATED"/>
    <property type="match status" value="1"/>
</dbReference>
<dbReference type="InterPro" id="IPR013785">
    <property type="entry name" value="Aldolase_TIM"/>
</dbReference>
<evidence type="ECO:0000256" key="1">
    <source>
        <dbReference type="ARBA" id="ARBA00022630"/>
    </source>
</evidence>
<dbReference type="Proteomes" id="UP001150924">
    <property type="component" value="Unassembled WGS sequence"/>
</dbReference>
<dbReference type="InterPro" id="IPR051799">
    <property type="entry name" value="NADH_flavin_oxidoreductase"/>
</dbReference>
<evidence type="ECO:0000259" key="3">
    <source>
        <dbReference type="Pfam" id="PF00724"/>
    </source>
</evidence>
<keyword evidence="5" id="KW-1185">Reference proteome</keyword>
<protein>
    <submittedName>
        <fullName evidence="4">NADH:flavin oxidoreductase</fullName>
    </submittedName>
</protein>
<keyword evidence="2" id="KW-0560">Oxidoreductase</keyword>
<dbReference type="PANTHER" id="PTHR43656">
    <property type="entry name" value="BINDING OXIDOREDUCTASE, PUTATIVE (AFU_ORTHOLOGUE AFUA_2G08260)-RELATED"/>
    <property type="match status" value="1"/>
</dbReference>
<evidence type="ECO:0000313" key="4">
    <source>
        <dbReference type="EMBL" id="MCY1009508.1"/>
    </source>
</evidence>
<dbReference type="InterPro" id="IPR001155">
    <property type="entry name" value="OxRdtase_FMN_N"/>
</dbReference>
<dbReference type="EMBL" id="JAPNKE010000002">
    <property type="protein sequence ID" value="MCY1009508.1"/>
    <property type="molecule type" value="Genomic_DNA"/>
</dbReference>
<dbReference type="Gene3D" id="3.20.20.70">
    <property type="entry name" value="Aldolase class I"/>
    <property type="match status" value="1"/>
</dbReference>
<name>A0A9X3J0X8_9BACT</name>
<sequence length="366" mass="40071">MSSALLSPIRLRNGLVARNRVWLAPLTNQQSHEDGVLSTAEQRWLERRAEGGFGVVETCAAHVSQDGQGFDGQLGVWGDHQLPRLRELAAAIARAGALGLVQLYHGGVRSPSRLTGRQPWSASSFTEAGRPEFEVPRAAEVSDIEAAIDAFEQAARRTAAAGFHGVELHGAHGYLLGQFLSRTMNQRTDEWGGSFADRARLIRTVARRVRAATPGDFLVGARISPEDFGYARGLDLDESLQLAAWLAEDGVDFLHVSLWDSKKNTAKRPDQHPVPLFRAALPKDVPLVVAGDIWTRAEAEAELERGADFVALGKVAILNPDWPQRAADPSYQPERGPLTPAQLHDLAISDAFVDYLRRFKTIVRDA</sequence>
<keyword evidence="1" id="KW-0285">Flavoprotein</keyword>
<dbReference type="RefSeq" id="WP_267772175.1">
    <property type="nucleotide sequence ID" value="NZ_JAPNKE010000002.1"/>
</dbReference>
<accession>A0A9X3J0X8</accession>
<dbReference type="SUPFAM" id="SSF51395">
    <property type="entry name" value="FMN-linked oxidoreductases"/>
    <property type="match status" value="1"/>
</dbReference>
<reference evidence="4" key="1">
    <citation type="submission" date="2022-11" db="EMBL/GenBank/DDBJ databases">
        <title>Minimal conservation of predation-associated metabolite biosynthetic gene clusters underscores biosynthetic potential of Myxococcota including descriptions for ten novel species: Archangium lansinium sp. nov., Myxococcus landrumus sp. nov., Nannocystis bai.</title>
        <authorList>
            <person name="Ahearne A."/>
            <person name="Stevens C."/>
            <person name="Phillips K."/>
        </authorList>
    </citation>
    <scope>NUCLEOTIDE SEQUENCE</scope>
    <source>
        <strain evidence="4">Na p29</strain>
    </source>
</reference>
<comment type="caution">
    <text evidence="4">The sequence shown here is derived from an EMBL/GenBank/DDBJ whole genome shotgun (WGS) entry which is preliminary data.</text>
</comment>
<evidence type="ECO:0000256" key="2">
    <source>
        <dbReference type="ARBA" id="ARBA00023002"/>
    </source>
</evidence>
<proteinExistence type="predicted"/>
<feature type="domain" description="NADH:flavin oxidoreductase/NADH oxidase N-terminal" evidence="3">
    <location>
        <begin position="5"/>
        <end position="327"/>
    </location>
</feature>